<evidence type="ECO:0000256" key="1">
    <source>
        <dbReference type="SAM" id="MobiDB-lite"/>
    </source>
</evidence>
<accession>E2BBT4</accession>
<keyword evidence="3" id="KW-1185">Reference proteome</keyword>
<feature type="compositionally biased region" description="Basic residues" evidence="1">
    <location>
        <begin position="1"/>
        <end position="10"/>
    </location>
</feature>
<dbReference type="InParanoid" id="E2BBT4"/>
<sequence length="120" mass="14080">MDGGRARRRKERQEEEEEEEEDEDEDEDEDVEFITFSKYEGVGNALIKHEWGTRVGREPVSTCGDCDTRKMQFRWMRPLHRRIRFGPSRVGSKNRKRNAADPEFPLIGESEAKILVMGLH</sequence>
<dbReference type="Proteomes" id="UP000008237">
    <property type="component" value="Unassembled WGS sequence"/>
</dbReference>
<feature type="compositionally biased region" description="Acidic residues" evidence="1">
    <location>
        <begin position="14"/>
        <end position="30"/>
    </location>
</feature>
<name>E2BBT4_HARSA</name>
<evidence type="ECO:0000313" key="3">
    <source>
        <dbReference type="Proteomes" id="UP000008237"/>
    </source>
</evidence>
<organism evidence="3">
    <name type="scientific">Harpegnathos saltator</name>
    <name type="common">Jerdon's jumping ant</name>
    <dbReference type="NCBI Taxonomy" id="610380"/>
    <lineage>
        <taxon>Eukaryota</taxon>
        <taxon>Metazoa</taxon>
        <taxon>Ecdysozoa</taxon>
        <taxon>Arthropoda</taxon>
        <taxon>Hexapoda</taxon>
        <taxon>Insecta</taxon>
        <taxon>Pterygota</taxon>
        <taxon>Neoptera</taxon>
        <taxon>Endopterygota</taxon>
        <taxon>Hymenoptera</taxon>
        <taxon>Apocrita</taxon>
        <taxon>Aculeata</taxon>
        <taxon>Formicoidea</taxon>
        <taxon>Formicidae</taxon>
        <taxon>Ponerinae</taxon>
        <taxon>Ponerini</taxon>
        <taxon>Harpegnathos</taxon>
    </lineage>
</organism>
<dbReference type="EMBL" id="GL447151">
    <property type="protein sequence ID" value="EFN86860.1"/>
    <property type="molecule type" value="Genomic_DNA"/>
</dbReference>
<feature type="region of interest" description="Disordered" evidence="1">
    <location>
        <begin position="1"/>
        <end position="30"/>
    </location>
</feature>
<protein>
    <submittedName>
        <fullName evidence="2">Uncharacterized protein</fullName>
    </submittedName>
</protein>
<evidence type="ECO:0000313" key="2">
    <source>
        <dbReference type="EMBL" id="EFN86860.1"/>
    </source>
</evidence>
<reference evidence="2 3" key="1">
    <citation type="journal article" date="2010" name="Science">
        <title>Genomic comparison of the ants Camponotus floridanus and Harpegnathos saltator.</title>
        <authorList>
            <person name="Bonasio R."/>
            <person name="Zhang G."/>
            <person name="Ye C."/>
            <person name="Mutti N.S."/>
            <person name="Fang X."/>
            <person name="Qin N."/>
            <person name="Donahue G."/>
            <person name="Yang P."/>
            <person name="Li Q."/>
            <person name="Li C."/>
            <person name="Zhang P."/>
            <person name="Huang Z."/>
            <person name="Berger S.L."/>
            <person name="Reinberg D."/>
            <person name="Wang J."/>
            <person name="Liebig J."/>
        </authorList>
    </citation>
    <scope>NUCLEOTIDE SEQUENCE [LARGE SCALE GENOMIC DNA]</scope>
    <source>
        <strain evidence="2 3">R22 G/1</strain>
    </source>
</reference>
<dbReference type="AlphaFoldDB" id="E2BBT4"/>
<gene>
    <name evidence="2" type="ORF">EAI_01784</name>
</gene>
<proteinExistence type="predicted"/>